<keyword evidence="2" id="KW-1185">Reference proteome</keyword>
<protein>
    <recommendedName>
        <fullName evidence="3">DUF2513 domain-containing protein</fullName>
    </recommendedName>
</protein>
<gene>
    <name evidence="1" type="ORF">AT959_14875</name>
</gene>
<proteinExistence type="predicted"/>
<dbReference type="EMBL" id="LODL01000035">
    <property type="protein sequence ID" value="KXB29257.1"/>
    <property type="molecule type" value="Genomic_DNA"/>
</dbReference>
<comment type="caution">
    <text evidence="1">The sequence shown here is derived from an EMBL/GenBank/DDBJ whole genome shotgun (WGS) entry which is preliminary data.</text>
</comment>
<evidence type="ECO:0000313" key="2">
    <source>
        <dbReference type="Proteomes" id="UP000070186"/>
    </source>
</evidence>
<sequence length="117" mass="12395">MDVIREIVLAVSVASEPVSSVDGISEEDFASHAQLLEEAGLIGAAILPPGKRIATDATIFRLTWAGHEFADSVRDPKVWAKTKQAAAVGGGFTIDLLKDLAKGLIKKQVEDLTGVKL</sequence>
<dbReference type="InterPro" id="IPR019650">
    <property type="entry name" value="DUF2513"/>
</dbReference>
<reference evidence="1 2" key="1">
    <citation type="submission" date="2015-12" db="EMBL/GenBank/DDBJ databases">
        <title>Nitrous oxide reduction kinetics distinguish bacteria harboring typical versus atypical NosZ.</title>
        <authorList>
            <person name="Yoon S."/>
            <person name="Nissen S."/>
            <person name="Park D."/>
            <person name="Sanford R.A."/>
            <person name="Loeffler F.E."/>
        </authorList>
    </citation>
    <scope>NUCLEOTIDE SEQUENCE [LARGE SCALE GENOMIC DNA]</scope>
    <source>
        <strain evidence="1 2">ATCC BAA-841</strain>
    </source>
</reference>
<evidence type="ECO:0008006" key="3">
    <source>
        <dbReference type="Google" id="ProtNLM"/>
    </source>
</evidence>
<dbReference type="Pfam" id="PF10711">
    <property type="entry name" value="DUF2513"/>
    <property type="match status" value="1"/>
</dbReference>
<evidence type="ECO:0000313" key="1">
    <source>
        <dbReference type="EMBL" id="KXB29257.1"/>
    </source>
</evidence>
<dbReference type="AlphaFoldDB" id="A0A133XE90"/>
<dbReference type="STRING" id="281362.AT959_14875"/>
<accession>A0A133XE90</accession>
<name>A0A133XE90_9RHOO</name>
<dbReference type="Proteomes" id="UP000070186">
    <property type="component" value="Unassembled WGS sequence"/>
</dbReference>
<organism evidence="1 2">
    <name type="scientific">Dechloromonas denitrificans</name>
    <dbReference type="NCBI Taxonomy" id="281362"/>
    <lineage>
        <taxon>Bacteria</taxon>
        <taxon>Pseudomonadati</taxon>
        <taxon>Pseudomonadota</taxon>
        <taxon>Betaproteobacteria</taxon>
        <taxon>Rhodocyclales</taxon>
        <taxon>Azonexaceae</taxon>
        <taxon>Dechloromonas</taxon>
    </lineage>
</organism>